<evidence type="ECO:0000259" key="2">
    <source>
        <dbReference type="PROSITE" id="PS50020"/>
    </source>
</evidence>
<gene>
    <name evidence="3" type="ORF">TrVE_jg11860</name>
</gene>
<feature type="region of interest" description="Disordered" evidence="1">
    <location>
        <begin position="1"/>
        <end position="175"/>
    </location>
</feature>
<dbReference type="SMART" id="SM00456">
    <property type="entry name" value="WW"/>
    <property type="match status" value="2"/>
</dbReference>
<keyword evidence="4" id="KW-1185">Reference proteome</keyword>
<dbReference type="PANTHER" id="PTHR13357">
    <property type="entry name" value="SH3 ADAPTER PROTEIN SPIN90 NCK INTERACTING PROTEIN WITH SH3 DOMAIN"/>
    <property type="match status" value="1"/>
</dbReference>
<dbReference type="SUPFAM" id="SSF51045">
    <property type="entry name" value="WW domain"/>
    <property type="match status" value="1"/>
</dbReference>
<evidence type="ECO:0000256" key="1">
    <source>
        <dbReference type="SAM" id="MobiDB-lite"/>
    </source>
</evidence>
<dbReference type="InterPro" id="IPR001202">
    <property type="entry name" value="WW_dom"/>
</dbReference>
<dbReference type="Gene3D" id="2.20.70.10">
    <property type="match status" value="2"/>
</dbReference>
<dbReference type="AlphaFoldDB" id="A0A9W7CD28"/>
<dbReference type="EMBL" id="BRXX01000302">
    <property type="protein sequence ID" value="GMI03495.1"/>
    <property type="molecule type" value="Genomic_DNA"/>
</dbReference>
<feature type="compositionally biased region" description="Basic and acidic residues" evidence="1">
    <location>
        <begin position="83"/>
        <end position="97"/>
    </location>
</feature>
<dbReference type="InterPro" id="IPR018556">
    <property type="entry name" value="SPIN90/Ldb17_LRD"/>
</dbReference>
<evidence type="ECO:0000313" key="4">
    <source>
        <dbReference type="Proteomes" id="UP001165160"/>
    </source>
</evidence>
<dbReference type="InterPro" id="IPR036020">
    <property type="entry name" value="WW_dom_sf"/>
</dbReference>
<accession>A0A9W7CD28</accession>
<reference evidence="4" key="1">
    <citation type="journal article" date="2023" name="Commun. Biol.">
        <title>Genome analysis of Parmales, the sister group of diatoms, reveals the evolutionary specialization of diatoms from phago-mixotrophs to photoautotrophs.</title>
        <authorList>
            <person name="Ban H."/>
            <person name="Sato S."/>
            <person name="Yoshikawa S."/>
            <person name="Yamada K."/>
            <person name="Nakamura Y."/>
            <person name="Ichinomiya M."/>
            <person name="Sato N."/>
            <person name="Blanc-Mathieu R."/>
            <person name="Endo H."/>
            <person name="Kuwata A."/>
            <person name="Ogata H."/>
        </authorList>
    </citation>
    <scope>NUCLEOTIDE SEQUENCE [LARGE SCALE GENOMIC DNA]</scope>
    <source>
        <strain evidence="4">NIES 3699</strain>
    </source>
</reference>
<feature type="domain" description="WW" evidence="2">
    <location>
        <begin position="19"/>
        <end position="46"/>
    </location>
</feature>
<dbReference type="GO" id="GO:0071933">
    <property type="term" value="F:Arp2/3 complex binding"/>
    <property type="evidence" value="ECO:0007669"/>
    <property type="project" value="TreeGrafter"/>
</dbReference>
<sequence>MSEQQQVDETGAGKEGEEWFEYQTDDGNSYFVERNSSASVWERPTGVSIKSGDMWDQQEDDTAQGGATEDTTTTTATTTTQEEEPKTDESPKAKRLSDPSVAVANIRRRSSLLQEANLAALQESREEGGGGGGGGDGDEGAEKKKGGVSFDDPPTPPAPVAKASSMPNLPMGDDEEVLEGGEWVRTRAVTFGDGTGADNEQQEFYRNTITGETSWERPDDLIEAMAMEKPKIGGDVTWDHMNSEPGMFKEEISSITEFLSKKTTVPINATQPLHRLCELSQTCGSEEDWIEIITAEDFKIVKAVYGTILATVKSGKFDVGDGTENYYCEAFGSAVRSMVLFSRLHSEIWPAIPQEQLVVLLKNVKDALLITSSRVVPRNQEETRGIPGYADFGPNEETSVNLMFLTEFFRHAPGDTLDGYNSMQIFRATMQALFDLLIIASEDVFDMCGQALIACNGKEEFILDITTGENQLIKKCREDRKVCGTMIEVALRLLNENTGSSDVDMILLHGVLRFFEGCYENTETSDAVYTNDMNVLIDIALRECRNLEAQSDVRPKYIRVLHKIFLNSKWGDQRYRREELLKMVESFVDAGVDGVGGETVQAVEDLLADCLGMLEF</sequence>
<dbReference type="Proteomes" id="UP001165160">
    <property type="component" value="Unassembled WGS sequence"/>
</dbReference>
<dbReference type="PROSITE" id="PS50020">
    <property type="entry name" value="WW_DOMAIN_2"/>
    <property type="match status" value="1"/>
</dbReference>
<feature type="compositionally biased region" description="Low complexity" evidence="1">
    <location>
        <begin position="63"/>
        <end position="80"/>
    </location>
</feature>
<feature type="compositionally biased region" description="Low complexity" evidence="1">
    <location>
        <begin position="111"/>
        <end position="122"/>
    </location>
</feature>
<organism evidence="3 4">
    <name type="scientific">Triparma verrucosa</name>
    <dbReference type="NCBI Taxonomy" id="1606542"/>
    <lineage>
        <taxon>Eukaryota</taxon>
        <taxon>Sar</taxon>
        <taxon>Stramenopiles</taxon>
        <taxon>Ochrophyta</taxon>
        <taxon>Bolidophyceae</taxon>
        <taxon>Parmales</taxon>
        <taxon>Triparmaceae</taxon>
        <taxon>Triparma</taxon>
    </lineage>
</organism>
<name>A0A9W7CD28_9STRA</name>
<dbReference type="PANTHER" id="PTHR13357:SF1">
    <property type="entry name" value="NCK-INTERACTING PROTEIN WITH SH3 DOMAIN"/>
    <property type="match status" value="1"/>
</dbReference>
<dbReference type="GO" id="GO:0006897">
    <property type="term" value="P:endocytosis"/>
    <property type="evidence" value="ECO:0007669"/>
    <property type="project" value="TreeGrafter"/>
</dbReference>
<dbReference type="CDD" id="cd00201">
    <property type="entry name" value="WW"/>
    <property type="match status" value="1"/>
</dbReference>
<dbReference type="InterPro" id="IPR030125">
    <property type="entry name" value="SPIN90/Ldb17"/>
</dbReference>
<protein>
    <recommendedName>
        <fullName evidence="2">WW domain-containing protein</fullName>
    </recommendedName>
</protein>
<comment type="caution">
    <text evidence="3">The sequence shown here is derived from an EMBL/GenBank/DDBJ whole genome shotgun (WGS) entry which is preliminary data.</text>
</comment>
<evidence type="ECO:0000313" key="3">
    <source>
        <dbReference type="EMBL" id="GMI03495.1"/>
    </source>
</evidence>
<proteinExistence type="predicted"/>
<dbReference type="Pfam" id="PF09431">
    <property type="entry name" value="SPIN90_LRD"/>
    <property type="match status" value="1"/>
</dbReference>